<organism evidence="2 3">
    <name type="scientific">Aspergillus granulosus</name>
    <dbReference type="NCBI Taxonomy" id="176169"/>
    <lineage>
        <taxon>Eukaryota</taxon>
        <taxon>Fungi</taxon>
        <taxon>Dikarya</taxon>
        <taxon>Ascomycota</taxon>
        <taxon>Pezizomycotina</taxon>
        <taxon>Eurotiomycetes</taxon>
        <taxon>Eurotiomycetidae</taxon>
        <taxon>Eurotiales</taxon>
        <taxon>Aspergillaceae</taxon>
        <taxon>Aspergillus</taxon>
        <taxon>Aspergillus subgen. Nidulantes</taxon>
    </lineage>
</organism>
<dbReference type="Pfam" id="PF06985">
    <property type="entry name" value="HET"/>
    <property type="match status" value="1"/>
</dbReference>
<gene>
    <name evidence="2" type="ORF">BJX63DRAFT_394258</name>
</gene>
<dbReference type="PANTHER" id="PTHR33112">
    <property type="entry name" value="DOMAIN PROTEIN, PUTATIVE-RELATED"/>
    <property type="match status" value="1"/>
</dbReference>
<evidence type="ECO:0000259" key="1">
    <source>
        <dbReference type="Pfam" id="PF06985"/>
    </source>
</evidence>
<dbReference type="InterPro" id="IPR010730">
    <property type="entry name" value="HET"/>
</dbReference>
<sequence>MLQQARAWLSECADYHGLCEGGTHDWLPTRLIYVGDDETSPRLCLPGEVPMSSHYVALSHCWGAGPSLKLRRSNLDTLRVTLPMSEIPKSFMDALMITRGLGYKFLWIDSLCIIQDNEYDWAEECSRMRLVYENAVCTISALDSRNSRGGCFGDRDPRYLQPPTVQTYWTNRANGLFWCANPQHLWGRAVSESALYRRGWVLQEQVLSRRILHFSKHMVFWECRSKRASEVEPDGLQTLQSPTPSISQMVASSKDGYDLWRTLVIKYSKAQLTYGRDKLVAISGIARMIHGILAQTGSSPVSYHAGLWSPNLASQLLWDIPAEARPPPTQPKRYRAPTWSWASIDGEVSLPTAWEDRWVVVQSVVPKVVPLGRDPFQQVQSASLEITGYLWKARNVPPISRGARNMHVYYGWDNGSQVFDPIFAPGTSLYLLPIRGAKPLPLADADAMYELASGLMVVPCDNTIGAFRRIGIIRVYGRAEVRRLVSEQRTVDGNCSRCMRSTGCLSGVIRLFSARGRTNDANCPRCSDDYTVFTNLADYFWSNKTYFAPLESGEARALRLSPKRTIFDDNRLLHWTYRITLV</sequence>
<name>A0ABR4HDY8_9EURO</name>
<reference evidence="2 3" key="1">
    <citation type="submission" date="2024-07" db="EMBL/GenBank/DDBJ databases">
        <title>Section-level genome sequencing and comparative genomics of Aspergillus sections Usti and Cavernicolus.</title>
        <authorList>
            <consortium name="Lawrence Berkeley National Laboratory"/>
            <person name="Nybo J.L."/>
            <person name="Vesth T.C."/>
            <person name="Theobald S."/>
            <person name="Frisvad J.C."/>
            <person name="Larsen T.O."/>
            <person name="Kjaerboelling I."/>
            <person name="Rothschild-Mancinelli K."/>
            <person name="Lyhne E.K."/>
            <person name="Kogle M.E."/>
            <person name="Barry K."/>
            <person name="Clum A."/>
            <person name="Na H."/>
            <person name="Ledsgaard L."/>
            <person name="Lin J."/>
            <person name="Lipzen A."/>
            <person name="Kuo A."/>
            <person name="Riley R."/>
            <person name="Mondo S."/>
            <person name="Labutti K."/>
            <person name="Haridas S."/>
            <person name="Pangalinan J."/>
            <person name="Salamov A.A."/>
            <person name="Simmons B.A."/>
            <person name="Magnuson J.K."/>
            <person name="Chen J."/>
            <person name="Drula E."/>
            <person name="Henrissat B."/>
            <person name="Wiebenga A."/>
            <person name="Lubbers R.J."/>
            <person name="Gomes A.C."/>
            <person name="Makela M.R."/>
            <person name="Stajich J."/>
            <person name="Grigoriev I.V."/>
            <person name="Mortensen U.H."/>
            <person name="De Vries R.P."/>
            <person name="Baker S.E."/>
            <person name="Andersen M.R."/>
        </authorList>
    </citation>
    <scope>NUCLEOTIDE SEQUENCE [LARGE SCALE GENOMIC DNA]</scope>
    <source>
        <strain evidence="2 3">CBS 588.65</strain>
    </source>
</reference>
<evidence type="ECO:0000313" key="3">
    <source>
        <dbReference type="Proteomes" id="UP001610334"/>
    </source>
</evidence>
<protein>
    <submittedName>
        <fullName evidence="2">Heterokaryon incompatibility protein-domain-containing protein</fullName>
    </submittedName>
</protein>
<evidence type="ECO:0000313" key="2">
    <source>
        <dbReference type="EMBL" id="KAL2813374.1"/>
    </source>
</evidence>
<keyword evidence="3" id="KW-1185">Reference proteome</keyword>
<comment type="caution">
    <text evidence="2">The sequence shown here is derived from an EMBL/GenBank/DDBJ whole genome shotgun (WGS) entry which is preliminary data.</text>
</comment>
<feature type="domain" description="Heterokaryon incompatibility" evidence="1">
    <location>
        <begin position="55"/>
        <end position="204"/>
    </location>
</feature>
<proteinExistence type="predicted"/>
<dbReference type="EMBL" id="JBFXLT010000040">
    <property type="protein sequence ID" value="KAL2813374.1"/>
    <property type="molecule type" value="Genomic_DNA"/>
</dbReference>
<dbReference type="Proteomes" id="UP001610334">
    <property type="component" value="Unassembled WGS sequence"/>
</dbReference>
<accession>A0ABR4HDY8</accession>
<dbReference type="PANTHER" id="PTHR33112:SF10">
    <property type="entry name" value="TOL"/>
    <property type="match status" value="1"/>
</dbReference>